<accession>A0ABW1SD45</accession>
<organism evidence="1 2">
    <name type="scientific">Ponticaulis profundi</name>
    <dbReference type="NCBI Taxonomy" id="2665222"/>
    <lineage>
        <taxon>Bacteria</taxon>
        <taxon>Pseudomonadati</taxon>
        <taxon>Pseudomonadota</taxon>
        <taxon>Alphaproteobacteria</taxon>
        <taxon>Hyphomonadales</taxon>
        <taxon>Hyphomonadaceae</taxon>
        <taxon>Ponticaulis</taxon>
    </lineage>
</organism>
<sequence length="74" mass="8875">MIERNTRQRQQAEDAFKITRTLRNTRHRVFEEIDASKVVAEEKTSRLREARLIKEARVKTEMIGKPARKRVRKL</sequence>
<dbReference type="RefSeq" id="WP_252928920.1">
    <property type="nucleotide sequence ID" value="NZ_JBHSSW010000037.1"/>
</dbReference>
<dbReference type="Proteomes" id="UP001596303">
    <property type="component" value="Unassembled WGS sequence"/>
</dbReference>
<gene>
    <name evidence="1" type="ORF">ACFQDM_15405</name>
</gene>
<evidence type="ECO:0000313" key="2">
    <source>
        <dbReference type="Proteomes" id="UP001596303"/>
    </source>
</evidence>
<reference evidence="2" key="1">
    <citation type="journal article" date="2019" name="Int. J. Syst. Evol. Microbiol.">
        <title>The Global Catalogue of Microorganisms (GCM) 10K type strain sequencing project: providing services to taxonomists for standard genome sequencing and annotation.</title>
        <authorList>
            <consortium name="The Broad Institute Genomics Platform"/>
            <consortium name="The Broad Institute Genome Sequencing Center for Infectious Disease"/>
            <person name="Wu L."/>
            <person name="Ma J."/>
        </authorList>
    </citation>
    <scope>NUCLEOTIDE SEQUENCE [LARGE SCALE GENOMIC DNA]</scope>
    <source>
        <strain evidence="2">CGMCC-1.15741</strain>
    </source>
</reference>
<comment type="caution">
    <text evidence="1">The sequence shown here is derived from an EMBL/GenBank/DDBJ whole genome shotgun (WGS) entry which is preliminary data.</text>
</comment>
<name>A0ABW1SD45_9PROT</name>
<dbReference type="EMBL" id="JBHSSW010000037">
    <property type="protein sequence ID" value="MFC6199470.1"/>
    <property type="molecule type" value="Genomic_DNA"/>
</dbReference>
<evidence type="ECO:0000313" key="1">
    <source>
        <dbReference type="EMBL" id="MFC6199470.1"/>
    </source>
</evidence>
<protein>
    <submittedName>
        <fullName evidence="1">Uncharacterized protein</fullName>
    </submittedName>
</protein>
<proteinExistence type="predicted"/>
<keyword evidence="2" id="KW-1185">Reference proteome</keyword>